<comment type="similarity">
    <text evidence="1">Belongs to the low molecular weight phosphotyrosine protein phosphatase family.</text>
</comment>
<dbReference type="SUPFAM" id="SSF52788">
    <property type="entry name" value="Phosphotyrosine protein phosphatases I"/>
    <property type="match status" value="1"/>
</dbReference>
<name>A0A1V0UTS7_9BACL</name>
<dbReference type="Pfam" id="PF01451">
    <property type="entry name" value="LMWPc"/>
    <property type="match status" value="1"/>
</dbReference>
<dbReference type="InterPro" id="IPR036196">
    <property type="entry name" value="Ptyr_pPase_sf"/>
</dbReference>
<feature type="active site" description="Nucleophile" evidence="4">
    <location>
        <position position="8"/>
    </location>
</feature>
<dbReference type="PRINTS" id="PR00719">
    <property type="entry name" value="LMWPTPASE"/>
</dbReference>
<dbReference type="InterPro" id="IPR050438">
    <property type="entry name" value="LMW_PTPase"/>
</dbReference>
<accession>A0A1V0UTS7</accession>
<dbReference type="InterPro" id="IPR017867">
    <property type="entry name" value="Tyr_phospatase_low_mol_wt"/>
</dbReference>
<dbReference type="AlphaFoldDB" id="A0A1V0UTS7"/>
<evidence type="ECO:0000259" key="5">
    <source>
        <dbReference type="SMART" id="SM00226"/>
    </source>
</evidence>
<keyword evidence="2" id="KW-0378">Hydrolase</keyword>
<proteinExistence type="inferred from homology"/>
<feature type="active site" evidence="4">
    <location>
        <position position="14"/>
    </location>
</feature>
<evidence type="ECO:0000256" key="1">
    <source>
        <dbReference type="ARBA" id="ARBA00011063"/>
    </source>
</evidence>
<feature type="domain" description="Phosphotyrosine protein phosphatase I" evidence="5">
    <location>
        <begin position="2"/>
        <end position="188"/>
    </location>
</feature>
<dbReference type="EMBL" id="CP020557">
    <property type="protein sequence ID" value="ARF68412.1"/>
    <property type="molecule type" value="Genomic_DNA"/>
</dbReference>
<keyword evidence="3" id="KW-0904">Protein phosphatase</keyword>
<evidence type="ECO:0000256" key="2">
    <source>
        <dbReference type="ARBA" id="ARBA00022801"/>
    </source>
</evidence>
<evidence type="ECO:0000313" key="6">
    <source>
        <dbReference type="EMBL" id="ARF68412.1"/>
    </source>
</evidence>
<evidence type="ECO:0000256" key="4">
    <source>
        <dbReference type="PIRSR" id="PIRSR617867-1"/>
    </source>
</evidence>
<evidence type="ECO:0000256" key="3">
    <source>
        <dbReference type="ARBA" id="ARBA00022912"/>
    </source>
</evidence>
<sequence length="197" mass="22584">MKRILFICTGNTCRSPLAEGILRKLAEEKGLDIEVRSAGVFAEEGRAISSHSAQILKEYGHEETMNSRQLNEQDVQWADLILTMTMGHKSNVVSRHPETVDKIYTLKEFVEDDGEVRTIIEEREKLMTDIQIKHSLSQEITVEEKTRIFLLENQLPSYDISDPFGGSMHVYKETAEEIKIYLEKLVAKLDQDKPESE</sequence>
<dbReference type="CDD" id="cd16344">
    <property type="entry name" value="LMWPAP"/>
    <property type="match status" value="1"/>
</dbReference>
<dbReference type="InterPro" id="IPR023485">
    <property type="entry name" value="Ptyr_pPase"/>
</dbReference>
<reference evidence="6 7" key="1">
    <citation type="submission" date="2017-03" db="EMBL/GenBank/DDBJ databases">
        <title>Paenibacillus larvae genome sequencing.</title>
        <authorList>
            <person name="Dingman D.W."/>
        </authorList>
    </citation>
    <scope>NUCLEOTIDE SEQUENCE [LARGE SCALE GENOMIC DNA]</scope>
    <source>
        <strain evidence="6 7">SAG 10367</strain>
    </source>
</reference>
<dbReference type="RefSeq" id="WP_083040119.1">
    <property type="nucleotide sequence ID" value="NZ_CP020557.1"/>
</dbReference>
<dbReference type="GO" id="GO:0004725">
    <property type="term" value="F:protein tyrosine phosphatase activity"/>
    <property type="evidence" value="ECO:0007669"/>
    <property type="project" value="InterPro"/>
</dbReference>
<dbReference type="SMART" id="SM00226">
    <property type="entry name" value="LMWPc"/>
    <property type="match status" value="1"/>
</dbReference>
<dbReference type="Proteomes" id="UP000192727">
    <property type="component" value="Chromosome"/>
</dbReference>
<gene>
    <name evidence="6" type="ORF">B7C51_12240</name>
</gene>
<dbReference type="Gene3D" id="3.40.50.2300">
    <property type="match status" value="1"/>
</dbReference>
<dbReference type="PANTHER" id="PTHR11717">
    <property type="entry name" value="LOW MOLECULAR WEIGHT PROTEIN TYROSINE PHOSPHATASE"/>
    <property type="match status" value="1"/>
</dbReference>
<dbReference type="PANTHER" id="PTHR11717:SF31">
    <property type="entry name" value="LOW MOLECULAR WEIGHT PROTEIN-TYROSINE-PHOSPHATASE ETP-RELATED"/>
    <property type="match status" value="1"/>
</dbReference>
<organism evidence="6 7">
    <name type="scientific">Paenibacillus larvae subsp. pulvifaciens</name>
    <dbReference type="NCBI Taxonomy" id="1477"/>
    <lineage>
        <taxon>Bacteria</taxon>
        <taxon>Bacillati</taxon>
        <taxon>Bacillota</taxon>
        <taxon>Bacilli</taxon>
        <taxon>Bacillales</taxon>
        <taxon>Paenibacillaceae</taxon>
        <taxon>Paenibacillus</taxon>
    </lineage>
</organism>
<protein>
    <submittedName>
        <fullName evidence="6">Low molecular weight phosphatase family protein</fullName>
    </submittedName>
</protein>
<evidence type="ECO:0000313" key="7">
    <source>
        <dbReference type="Proteomes" id="UP000192727"/>
    </source>
</evidence>